<accession>A0A8X8Y586</accession>
<feature type="region of interest" description="Disordered" evidence="1">
    <location>
        <begin position="72"/>
        <end position="191"/>
    </location>
</feature>
<feature type="compositionally biased region" description="Low complexity" evidence="1">
    <location>
        <begin position="75"/>
        <end position="96"/>
    </location>
</feature>
<dbReference type="AlphaFoldDB" id="A0A8X8Y586"/>
<reference evidence="2" key="1">
    <citation type="submission" date="2018-01" db="EMBL/GenBank/DDBJ databases">
        <authorList>
            <person name="Mao J.F."/>
        </authorList>
    </citation>
    <scope>NUCLEOTIDE SEQUENCE</scope>
    <source>
        <strain evidence="2">Huo1</strain>
        <tissue evidence="2">Leaf</tissue>
    </source>
</reference>
<evidence type="ECO:0000313" key="3">
    <source>
        <dbReference type="Proteomes" id="UP000298416"/>
    </source>
</evidence>
<proteinExistence type="predicted"/>
<evidence type="ECO:0000256" key="1">
    <source>
        <dbReference type="SAM" id="MobiDB-lite"/>
    </source>
</evidence>
<keyword evidence="3" id="KW-1185">Reference proteome</keyword>
<dbReference type="PANTHER" id="PTHR33130">
    <property type="entry name" value="PUTATIVE (DUF1639)-RELATED"/>
    <property type="match status" value="1"/>
</dbReference>
<gene>
    <name evidence="2" type="ORF">SASPL_113786</name>
</gene>
<dbReference type="Pfam" id="PF07797">
    <property type="entry name" value="DUF1639"/>
    <property type="match status" value="1"/>
</dbReference>
<name>A0A8X8Y586_SALSN</name>
<evidence type="ECO:0000313" key="2">
    <source>
        <dbReference type="EMBL" id="KAG6423391.1"/>
    </source>
</evidence>
<sequence>MERKNSHATNRDELQYRSLSRSAATTSSDFVLQWGNRKRLRCMKVHVKGATTNDPAGSDPSKRVNRRVVRSDLLNNNNNSTTKNPIPNPPTFTNGNLNLRHRPTSPPHRILRNSEREIGMRGNSNGVKGLASPDRGERKGASTSNNGHNHRHHHNNKANNSNHNHENNHHSGGGGGGSGSSENAHDIKKGDGDAAVWPKFVIGLTNKEKEEDFMALKGSKLPQRPKKRAKLIQRTLNLVSPGTWLCDLTFERYEVREKKVSKKVSQFPYIQTKRVKSYGKHDRIRLRVGVLGNRNNAWTVSQKFEPLKTLTKYVCRNSIKPQILSTIDATARAQPTANDGAATPAEDAGAGAGASCATAAPARARIVATTIKTPLLDTAIALLKSD</sequence>
<protein>
    <submittedName>
        <fullName evidence="2">Uncharacterized protein</fullName>
    </submittedName>
</protein>
<reference evidence="2" key="2">
    <citation type="submission" date="2020-08" db="EMBL/GenBank/DDBJ databases">
        <title>Plant Genome Project.</title>
        <authorList>
            <person name="Zhang R.-G."/>
        </authorList>
    </citation>
    <scope>NUCLEOTIDE SEQUENCE</scope>
    <source>
        <strain evidence="2">Huo1</strain>
        <tissue evidence="2">Leaf</tissue>
    </source>
</reference>
<dbReference type="EMBL" id="PNBA02000005">
    <property type="protein sequence ID" value="KAG6423391.1"/>
    <property type="molecule type" value="Genomic_DNA"/>
</dbReference>
<organism evidence="2">
    <name type="scientific">Salvia splendens</name>
    <name type="common">Scarlet sage</name>
    <dbReference type="NCBI Taxonomy" id="180675"/>
    <lineage>
        <taxon>Eukaryota</taxon>
        <taxon>Viridiplantae</taxon>
        <taxon>Streptophyta</taxon>
        <taxon>Embryophyta</taxon>
        <taxon>Tracheophyta</taxon>
        <taxon>Spermatophyta</taxon>
        <taxon>Magnoliopsida</taxon>
        <taxon>eudicotyledons</taxon>
        <taxon>Gunneridae</taxon>
        <taxon>Pentapetalae</taxon>
        <taxon>asterids</taxon>
        <taxon>lamiids</taxon>
        <taxon>Lamiales</taxon>
        <taxon>Lamiaceae</taxon>
        <taxon>Nepetoideae</taxon>
        <taxon>Mentheae</taxon>
        <taxon>Salviinae</taxon>
        <taxon>Salvia</taxon>
        <taxon>Salvia subgen. Calosphace</taxon>
        <taxon>core Calosphace</taxon>
    </lineage>
</organism>
<comment type="caution">
    <text evidence="2">The sequence shown here is derived from an EMBL/GenBank/DDBJ whole genome shotgun (WGS) entry which is preliminary data.</text>
</comment>
<dbReference type="InterPro" id="IPR012438">
    <property type="entry name" value="DUF1639"/>
</dbReference>
<dbReference type="Proteomes" id="UP000298416">
    <property type="component" value="Unassembled WGS sequence"/>
</dbReference>
<dbReference type="PANTHER" id="PTHR33130:SF45">
    <property type="entry name" value="OS05G0541700 PROTEIN"/>
    <property type="match status" value="1"/>
</dbReference>